<keyword evidence="4" id="KW-1185">Reference proteome</keyword>
<comment type="similarity">
    <text evidence="1">Belongs to the RelE toxin family.</text>
</comment>
<dbReference type="Proteomes" id="UP000278398">
    <property type="component" value="Unassembled WGS sequence"/>
</dbReference>
<gene>
    <name evidence="3" type="ORF">EJC49_01950</name>
</gene>
<reference evidence="3 4" key="1">
    <citation type="submission" date="2018-12" db="EMBL/GenBank/DDBJ databases">
        <title>Mesorhizobium carbonis sp. nov., isolated from coal mine water.</title>
        <authorList>
            <person name="Xin W."/>
            <person name="Xu Z."/>
            <person name="Xiang F."/>
            <person name="Zhang J."/>
            <person name="Xi L."/>
            <person name="Liu J."/>
        </authorList>
    </citation>
    <scope>NUCLEOTIDE SEQUENCE [LARGE SCALE GENOMIC DNA]</scope>
    <source>
        <strain evidence="3 4">B2.3</strain>
    </source>
</reference>
<protein>
    <submittedName>
        <fullName evidence="3">Type II toxin-antitoxin system RelE/ParE family toxin</fullName>
    </submittedName>
</protein>
<sequence>MASIRYSPRAERDLRDIWRTIAIDSMTAADRLILRIIDKLELAATQPAMGVARGDLGAEARLLIVQRYIVIYEPSPSGIDVIAILHGMRDPQHWLDQN</sequence>
<dbReference type="Gene3D" id="3.30.2310.20">
    <property type="entry name" value="RelE-like"/>
    <property type="match status" value="1"/>
</dbReference>
<dbReference type="InterPro" id="IPR035093">
    <property type="entry name" value="RelE/ParE_toxin_dom_sf"/>
</dbReference>
<evidence type="ECO:0000313" key="4">
    <source>
        <dbReference type="Proteomes" id="UP000278398"/>
    </source>
</evidence>
<dbReference type="EMBL" id="RWKW01000004">
    <property type="protein sequence ID" value="RST88112.1"/>
    <property type="molecule type" value="Genomic_DNA"/>
</dbReference>
<evidence type="ECO:0000256" key="1">
    <source>
        <dbReference type="ARBA" id="ARBA00006226"/>
    </source>
</evidence>
<evidence type="ECO:0000256" key="2">
    <source>
        <dbReference type="ARBA" id="ARBA00022649"/>
    </source>
</evidence>
<evidence type="ECO:0000313" key="3">
    <source>
        <dbReference type="EMBL" id="RST88112.1"/>
    </source>
</evidence>
<comment type="caution">
    <text evidence="3">The sequence shown here is derived from an EMBL/GenBank/DDBJ whole genome shotgun (WGS) entry which is preliminary data.</text>
</comment>
<keyword evidence="2" id="KW-1277">Toxin-antitoxin system</keyword>
<organism evidence="3 4">
    <name type="scientific">Aquibium carbonis</name>
    <dbReference type="NCBI Taxonomy" id="2495581"/>
    <lineage>
        <taxon>Bacteria</taxon>
        <taxon>Pseudomonadati</taxon>
        <taxon>Pseudomonadota</taxon>
        <taxon>Alphaproteobacteria</taxon>
        <taxon>Hyphomicrobiales</taxon>
        <taxon>Phyllobacteriaceae</taxon>
        <taxon>Aquibium</taxon>
    </lineage>
</organism>
<dbReference type="AlphaFoldDB" id="A0A3S0GBK4"/>
<accession>A0A3S0GBK4</accession>
<dbReference type="PANTHER" id="PTHR33755:SF6">
    <property type="entry name" value="PLASMID STABILIZATION SYSTEM PROTEIN"/>
    <property type="match status" value="1"/>
</dbReference>
<dbReference type="InterPro" id="IPR051803">
    <property type="entry name" value="TA_system_RelE-like_toxin"/>
</dbReference>
<name>A0A3S0GBK4_9HYPH</name>
<dbReference type="Pfam" id="PF05016">
    <property type="entry name" value="ParE_toxin"/>
    <property type="match status" value="1"/>
</dbReference>
<dbReference type="OrthoDB" id="8369899at2"/>
<dbReference type="InterPro" id="IPR007712">
    <property type="entry name" value="RelE/ParE_toxin"/>
</dbReference>
<proteinExistence type="inferred from homology"/>
<dbReference type="RefSeq" id="WP_126697774.1">
    <property type="nucleotide sequence ID" value="NZ_RWKW01000004.1"/>
</dbReference>
<dbReference type="PANTHER" id="PTHR33755">
    <property type="entry name" value="TOXIN PARE1-RELATED"/>
    <property type="match status" value="1"/>
</dbReference>